<feature type="region of interest" description="Disordered" evidence="1">
    <location>
        <begin position="1"/>
        <end position="25"/>
    </location>
</feature>
<name>A0ABQ9I248_9NEOP</name>
<dbReference type="EMBL" id="JARBHB010000003">
    <property type="protein sequence ID" value="KAJ8890698.1"/>
    <property type="molecule type" value="Genomic_DNA"/>
</dbReference>
<protein>
    <submittedName>
        <fullName evidence="2">Uncharacterized protein</fullName>
    </submittedName>
</protein>
<evidence type="ECO:0000313" key="2">
    <source>
        <dbReference type="EMBL" id="KAJ8890698.1"/>
    </source>
</evidence>
<comment type="caution">
    <text evidence="2">The sequence shown here is derived from an EMBL/GenBank/DDBJ whole genome shotgun (WGS) entry which is preliminary data.</text>
</comment>
<proteinExistence type="predicted"/>
<reference evidence="2 3" key="1">
    <citation type="submission" date="2023-02" db="EMBL/GenBank/DDBJ databases">
        <title>LHISI_Scaffold_Assembly.</title>
        <authorList>
            <person name="Stuart O.P."/>
            <person name="Cleave R."/>
            <person name="Magrath M.J.L."/>
            <person name="Mikheyev A.S."/>
        </authorList>
    </citation>
    <scope>NUCLEOTIDE SEQUENCE [LARGE SCALE GENOMIC DNA]</scope>
    <source>
        <strain evidence="2">Daus_M_001</strain>
        <tissue evidence="2">Leg muscle</tissue>
    </source>
</reference>
<accession>A0ABQ9I248</accession>
<gene>
    <name evidence="2" type="ORF">PR048_010207</name>
</gene>
<dbReference type="Proteomes" id="UP001159363">
    <property type="component" value="Chromosome 3"/>
</dbReference>
<keyword evidence="3" id="KW-1185">Reference proteome</keyword>
<evidence type="ECO:0000256" key="1">
    <source>
        <dbReference type="SAM" id="MobiDB-lite"/>
    </source>
</evidence>
<sequence length="106" mass="11613">MEKISVTHGLSSAEKNSVTPSSTTSLQIHADSSHGIWARYKHLIPSLNVTPHSHTTAGDELNHYLNEPTISPESDPKQLYNIGRVLFIEGLCCPKIPLCAFVNCSE</sequence>
<evidence type="ECO:0000313" key="3">
    <source>
        <dbReference type="Proteomes" id="UP001159363"/>
    </source>
</evidence>
<feature type="compositionally biased region" description="Polar residues" evidence="1">
    <location>
        <begin position="8"/>
        <end position="25"/>
    </location>
</feature>
<organism evidence="2 3">
    <name type="scientific">Dryococelus australis</name>
    <dbReference type="NCBI Taxonomy" id="614101"/>
    <lineage>
        <taxon>Eukaryota</taxon>
        <taxon>Metazoa</taxon>
        <taxon>Ecdysozoa</taxon>
        <taxon>Arthropoda</taxon>
        <taxon>Hexapoda</taxon>
        <taxon>Insecta</taxon>
        <taxon>Pterygota</taxon>
        <taxon>Neoptera</taxon>
        <taxon>Polyneoptera</taxon>
        <taxon>Phasmatodea</taxon>
        <taxon>Verophasmatodea</taxon>
        <taxon>Anareolatae</taxon>
        <taxon>Phasmatidae</taxon>
        <taxon>Eurycanthinae</taxon>
        <taxon>Dryococelus</taxon>
    </lineage>
</organism>